<accession>I2H4K4</accession>
<dbReference type="GO" id="GO:0015244">
    <property type="term" value="F:fluconazole transmembrane transporter activity"/>
    <property type="evidence" value="ECO:0007669"/>
    <property type="project" value="TreeGrafter"/>
</dbReference>
<keyword evidence="2 5" id="KW-0812">Transmembrane</keyword>
<dbReference type="SUPFAM" id="SSF103473">
    <property type="entry name" value="MFS general substrate transporter"/>
    <property type="match status" value="1"/>
</dbReference>
<sequence length="563" mass="64129">MSYKENFKNSFFFDVLEYMNWVQFEEYPVNEQEVPSAASTCSNNSNKNLILDEGEDNKSDISTEVEKDLEKNSCIQNCDSMAESSLKGKEGTEFDPFLVDWHGPDDPENPLNWKPWKKGLIMFEVMLLTSINYMGSSIYTPGQEEIQREFHVGHVVATLNLSMYVLGYGIGPMILSPLSEYARFGRLHIYIISMFLFTIFQIGAATVHNIGGLIVIRFISGILCSPALATGGGTLADFLDPKTLPRYIGLWSLGFMSAPVSAPLLGACMVVAKDWRWIFWLLLFMSVALFVMLIFFFPETHHGNILHRRAQRLRKETGDDRYYTLQIREEANLTLGPFLKKCLLKPFKLIIQEPIILSFDLYLAVCYGIFYLFFEAFPLVFVGIYNFTLIELGLSYLGFCVGCVFAYPIFLTFFNKFITPKFANNTFTPEHFMVLSKYICWFLPLALFFFGWTAKVHWILPIISEMFFVIGVFNLFQTLFSYLALCYTEHLSSVYAGNGFFRSIFASAFPLFGQAMFNNLGTKNYPVAWGSSLLGFIAIGLTLIPIVIYKYGGYLRSKSSFSG</sequence>
<evidence type="ECO:0000259" key="6">
    <source>
        <dbReference type="PROSITE" id="PS50850"/>
    </source>
</evidence>
<dbReference type="GeneID" id="14496379"/>
<feature type="transmembrane region" description="Helical" evidence="5">
    <location>
        <begin position="187"/>
        <end position="208"/>
    </location>
</feature>
<evidence type="ECO:0000256" key="3">
    <source>
        <dbReference type="ARBA" id="ARBA00022989"/>
    </source>
</evidence>
<feature type="transmembrane region" description="Helical" evidence="5">
    <location>
        <begin position="394"/>
        <end position="414"/>
    </location>
</feature>
<dbReference type="NCBIfam" id="TIGR00880">
    <property type="entry name" value="2_A_01_02"/>
    <property type="match status" value="1"/>
</dbReference>
<feature type="transmembrane region" description="Helical" evidence="5">
    <location>
        <begin position="529"/>
        <end position="549"/>
    </location>
</feature>
<dbReference type="OMA" id="PVYYLTF"/>
<dbReference type="KEGG" id="tbl:TBLA_0E02520"/>
<dbReference type="Pfam" id="PF07690">
    <property type="entry name" value="MFS_1"/>
    <property type="match status" value="1"/>
</dbReference>
<name>I2H4K4_HENB6</name>
<dbReference type="InterPro" id="IPR011701">
    <property type="entry name" value="MFS"/>
</dbReference>
<protein>
    <recommendedName>
        <fullName evidence="6">Major facilitator superfamily (MFS) profile domain-containing protein</fullName>
    </recommendedName>
</protein>
<evidence type="ECO:0000313" key="7">
    <source>
        <dbReference type="EMBL" id="CCH61306.1"/>
    </source>
</evidence>
<evidence type="ECO:0000256" key="1">
    <source>
        <dbReference type="ARBA" id="ARBA00004141"/>
    </source>
</evidence>
<gene>
    <name evidence="7" type="primary">TBLA0E02520</name>
    <name evidence="7" type="ORF">TBLA_0E02520</name>
</gene>
<feature type="transmembrane region" description="Helical" evidence="5">
    <location>
        <begin position="152"/>
        <end position="175"/>
    </location>
</feature>
<dbReference type="GO" id="GO:1990961">
    <property type="term" value="P:xenobiotic detoxification by transmembrane export across the plasma membrane"/>
    <property type="evidence" value="ECO:0007669"/>
    <property type="project" value="TreeGrafter"/>
</dbReference>
<evidence type="ECO:0000313" key="8">
    <source>
        <dbReference type="Proteomes" id="UP000002866"/>
    </source>
</evidence>
<dbReference type="Gene3D" id="1.20.1250.20">
    <property type="entry name" value="MFS general substrate transporter like domains"/>
    <property type="match status" value="1"/>
</dbReference>
<keyword evidence="4 5" id="KW-0472">Membrane</keyword>
<comment type="subcellular location">
    <subcellularLocation>
        <location evidence="1">Membrane</location>
        <topology evidence="1">Multi-pass membrane protein</topology>
    </subcellularLocation>
</comment>
<keyword evidence="8" id="KW-1185">Reference proteome</keyword>
<dbReference type="CDD" id="cd17323">
    <property type="entry name" value="MFS_Tpo1_MDR_like"/>
    <property type="match status" value="1"/>
</dbReference>
<proteinExistence type="predicted"/>
<feature type="domain" description="Major facilitator superfamily (MFS) profile" evidence="6">
    <location>
        <begin position="121"/>
        <end position="558"/>
    </location>
</feature>
<dbReference type="Proteomes" id="UP000002866">
    <property type="component" value="Chromosome 5"/>
</dbReference>
<feature type="transmembrane region" description="Helical" evidence="5">
    <location>
        <begin position="466"/>
        <end position="487"/>
    </location>
</feature>
<dbReference type="PROSITE" id="PS50850">
    <property type="entry name" value="MFS"/>
    <property type="match status" value="1"/>
</dbReference>
<dbReference type="InParanoid" id="I2H4K4"/>
<feature type="transmembrane region" description="Helical" evidence="5">
    <location>
        <begin position="278"/>
        <end position="298"/>
    </location>
</feature>
<dbReference type="FunFam" id="1.20.1250.20:FF:000011">
    <property type="entry name" value="MFS multidrug transporter, putative"/>
    <property type="match status" value="1"/>
</dbReference>
<dbReference type="InterPro" id="IPR036259">
    <property type="entry name" value="MFS_trans_sf"/>
</dbReference>
<dbReference type="GO" id="GO:0042910">
    <property type="term" value="F:xenobiotic transmembrane transporter activity"/>
    <property type="evidence" value="ECO:0007669"/>
    <property type="project" value="InterPro"/>
</dbReference>
<dbReference type="PANTHER" id="PTHR23502:SF23">
    <property type="entry name" value="FLUCONAZOLE RESISTANCE PROTEIN 1"/>
    <property type="match status" value="1"/>
</dbReference>
<dbReference type="InterPro" id="IPR020846">
    <property type="entry name" value="MFS_dom"/>
</dbReference>
<dbReference type="RefSeq" id="XP_004180825.1">
    <property type="nucleotide sequence ID" value="XM_004180777.1"/>
</dbReference>
<dbReference type="AlphaFoldDB" id="I2H4K4"/>
<reference evidence="7 8" key="1">
    <citation type="journal article" date="2011" name="Proc. Natl. Acad. Sci. U.S.A.">
        <title>Evolutionary erosion of yeast sex chromosomes by mating-type switching accidents.</title>
        <authorList>
            <person name="Gordon J.L."/>
            <person name="Armisen D."/>
            <person name="Proux-Wera E."/>
            <person name="Oheigeartaigh S.S."/>
            <person name="Byrne K.P."/>
            <person name="Wolfe K.H."/>
        </authorList>
    </citation>
    <scope>NUCLEOTIDE SEQUENCE [LARGE SCALE GENOMIC DNA]</scope>
    <source>
        <strain evidence="8">ATCC 34711 / CBS 6284 / DSM 70876 / NBRC 10599 / NRRL Y-10934 / UCD 77-7</strain>
    </source>
</reference>
<dbReference type="FunCoup" id="I2H4K4">
    <property type="interactions" value="24"/>
</dbReference>
<dbReference type="GO" id="GO:0005886">
    <property type="term" value="C:plasma membrane"/>
    <property type="evidence" value="ECO:0007669"/>
    <property type="project" value="UniProtKB-ARBA"/>
</dbReference>
<feature type="transmembrane region" description="Helical" evidence="5">
    <location>
        <begin position="355"/>
        <end position="374"/>
    </location>
</feature>
<dbReference type="eggNOG" id="KOG0255">
    <property type="taxonomic scope" value="Eukaryota"/>
</dbReference>
<evidence type="ECO:0000256" key="4">
    <source>
        <dbReference type="ARBA" id="ARBA00023136"/>
    </source>
</evidence>
<keyword evidence="3 5" id="KW-1133">Transmembrane helix</keyword>
<feature type="transmembrane region" description="Helical" evidence="5">
    <location>
        <begin position="248"/>
        <end position="272"/>
    </location>
</feature>
<dbReference type="HOGENOM" id="CLU_008455_11_1_1"/>
<dbReference type="EMBL" id="HE806320">
    <property type="protein sequence ID" value="CCH61306.1"/>
    <property type="molecule type" value="Genomic_DNA"/>
</dbReference>
<feature type="transmembrane region" description="Helical" evidence="5">
    <location>
        <begin position="214"/>
        <end position="236"/>
    </location>
</feature>
<evidence type="ECO:0000256" key="5">
    <source>
        <dbReference type="SAM" id="Phobius"/>
    </source>
</evidence>
<evidence type="ECO:0000256" key="2">
    <source>
        <dbReference type="ARBA" id="ARBA00022692"/>
    </source>
</evidence>
<organism evidence="7 8">
    <name type="scientific">Henningerozyma blattae (strain ATCC 34711 / CBS 6284 / DSM 70876 / NBRC 10599 / NRRL Y-10934 / UCD 77-7)</name>
    <name type="common">Yeast</name>
    <name type="synonym">Tetrapisispora blattae</name>
    <dbReference type="NCBI Taxonomy" id="1071380"/>
    <lineage>
        <taxon>Eukaryota</taxon>
        <taxon>Fungi</taxon>
        <taxon>Dikarya</taxon>
        <taxon>Ascomycota</taxon>
        <taxon>Saccharomycotina</taxon>
        <taxon>Saccharomycetes</taxon>
        <taxon>Saccharomycetales</taxon>
        <taxon>Saccharomycetaceae</taxon>
        <taxon>Henningerozyma</taxon>
    </lineage>
</organism>
<dbReference type="OrthoDB" id="3357846at2759"/>
<feature type="transmembrane region" description="Helical" evidence="5">
    <location>
        <begin position="435"/>
        <end position="454"/>
    </location>
</feature>
<feature type="transmembrane region" description="Helical" evidence="5">
    <location>
        <begin position="499"/>
        <end position="517"/>
    </location>
</feature>
<dbReference type="InterPro" id="IPR001958">
    <property type="entry name" value="Tet-R_TetA/multi-R_MdtG-like"/>
</dbReference>
<dbReference type="PANTHER" id="PTHR23502">
    <property type="entry name" value="MAJOR FACILITATOR SUPERFAMILY"/>
    <property type="match status" value="1"/>
</dbReference>